<comment type="caution">
    <text evidence="4">The sequence shown here is derived from an EMBL/GenBank/DDBJ whole genome shotgun (WGS) entry which is preliminary data.</text>
</comment>
<feature type="active site" description="Proton acceptor" evidence="1">
    <location>
        <position position="184"/>
    </location>
</feature>
<dbReference type="PANTHER" id="PTHR30244:SF34">
    <property type="entry name" value="DTDP-4-AMINO-4,6-DIDEOXYGALACTOSE TRANSAMINASE"/>
    <property type="match status" value="1"/>
</dbReference>
<dbReference type="InterPro" id="IPR000653">
    <property type="entry name" value="DegT/StrS_aminotransferase"/>
</dbReference>
<dbReference type="Gene3D" id="3.40.640.10">
    <property type="entry name" value="Type I PLP-dependent aspartate aminotransferase-like (Major domain)"/>
    <property type="match status" value="1"/>
</dbReference>
<name>A0A3A9AB63_9FIRM</name>
<evidence type="ECO:0000256" key="3">
    <source>
        <dbReference type="RuleBase" id="RU004508"/>
    </source>
</evidence>
<dbReference type="OrthoDB" id="9810913at2"/>
<proteinExistence type="inferred from homology"/>
<dbReference type="Proteomes" id="UP000280696">
    <property type="component" value="Unassembled WGS sequence"/>
</dbReference>
<keyword evidence="5" id="KW-1185">Reference proteome</keyword>
<comment type="similarity">
    <text evidence="3">Belongs to the DegT/DnrJ/EryC1 family.</text>
</comment>
<keyword evidence="4" id="KW-0032">Aminotransferase</keyword>
<keyword evidence="2 3" id="KW-0663">Pyridoxal phosphate</keyword>
<protein>
    <submittedName>
        <fullName evidence="4">DegT/DnrJ/EryC1/StrS family aminotransferase</fullName>
    </submittedName>
</protein>
<dbReference type="GO" id="GO:0008483">
    <property type="term" value="F:transaminase activity"/>
    <property type="evidence" value="ECO:0007669"/>
    <property type="project" value="UniProtKB-KW"/>
</dbReference>
<dbReference type="GO" id="GO:0000271">
    <property type="term" value="P:polysaccharide biosynthetic process"/>
    <property type="evidence" value="ECO:0007669"/>
    <property type="project" value="TreeGrafter"/>
</dbReference>
<evidence type="ECO:0000313" key="5">
    <source>
        <dbReference type="Proteomes" id="UP000280696"/>
    </source>
</evidence>
<dbReference type="InterPro" id="IPR015424">
    <property type="entry name" value="PyrdxlP-dep_Trfase"/>
</dbReference>
<accession>A0A3A9AB63</accession>
<sequence>MVAFIPVNEPLINGNEKKYLCECIDTGWISSEGPFVKEFEQKMSMLVGRKYGIAVSSGTAALEVAVQALGIGEGDEVIMPAFTIISCAMAVTKVGAVPVLVDSDLTSWNMDVDEIEAKITSKTKAIMMVHLYGLPVEVSKVTELAERYNLKIIEDAAEMHGQTYNGRKCGSFGDISTFSFYSNKHITTGEGGMVVTDDIELAERSRMLRNLCFRKDVRYMHDEISDNYRFTNLQAAVGLAQLERLNEFIEKKRQMGRYYTDRLKGISGLILPIEETEYADNIYWVYGMVLDKDIPIDNRTVQKLLAEEGIGSRTFFWCIHEQPVYQNQGLFQKEKYPKAEYLARKGFYVPSGLALTEEKMEKVVSGVRKVMNKIYMLKENS</sequence>
<dbReference type="EMBL" id="RAYQ01000026">
    <property type="protein sequence ID" value="RKI88679.1"/>
    <property type="molecule type" value="Genomic_DNA"/>
</dbReference>
<keyword evidence="4" id="KW-0808">Transferase</keyword>
<dbReference type="Gene3D" id="3.90.1150.10">
    <property type="entry name" value="Aspartate Aminotransferase, domain 1"/>
    <property type="match status" value="1"/>
</dbReference>
<dbReference type="Pfam" id="PF01041">
    <property type="entry name" value="DegT_DnrJ_EryC1"/>
    <property type="match status" value="1"/>
</dbReference>
<dbReference type="GO" id="GO:0030170">
    <property type="term" value="F:pyridoxal phosphate binding"/>
    <property type="evidence" value="ECO:0007669"/>
    <property type="project" value="TreeGrafter"/>
</dbReference>
<gene>
    <name evidence="4" type="ORF">D7V94_18940</name>
</gene>
<evidence type="ECO:0000256" key="1">
    <source>
        <dbReference type="PIRSR" id="PIRSR000390-1"/>
    </source>
</evidence>
<dbReference type="SUPFAM" id="SSF53383">
    <property type="entry name" value="PLP-dependent transferases"/>
    <property type="match status" value="1"/>
</dbReference>
<dbReference type="AlphaFoldDB" id="A0A3A9AB63"/>
<dbReference type="PIRSF" id="PIRSF000390">
    <property type="entry name" value="PLP_StrS"/>
    <property type="match status" value="1"/>
</dbReference>
<evidence type="ECO:0000313" key="4">
    <source>
        <dbReference type="EMBL" id="RKI88679.1"/>
    </source>
</evidence>
<feature type="modified residue" description="N6-(pyridoxal phosphate)lysine" evidence="2">
    <location>
        <position position="184"/>
    </location>
</feature>
<organism evidence="4 5">
    <name type="scientific">Parablautia intestinalis</name>
    <dbReference type="NCBI Taxonomy" id="2320100"/>
    <lineage>
        <taxon>Bacteria</taxon>
        <taxon>Bacillati</taxon>
        <taxon>Bacillota</taxon>
        <taxon>Clostridia</taxon>
        <taxon>Lachnospirales</taxon>
        <taxon>Lachnospiraceae</taxon>
        <taxon>Parablautia</taxon>
    </lineage>
</organism>
<dbReference type="InterPro" id="IPR015421">
    <property type="entry name" value="PyrdxlP-dep_Trfase_major"/>
</dbReference>
<dbReference type="InterPro" id="IPR015422">
    <property type="entry name" value="PyrdxlP-dep_Trfase_small"/>
</dbReference>
<dbReference type="PANTHER" id="PTHR30244">
    <property type="entry name" value="TRANSAMINASE"/>
    <property type="match status" value="1"/>
</dbReference>
<reference evidence="4 5" key="1">
    <citation type="submission" date="2018-09" db="EMBL/GenBank/DDBJ databases">
        <title>Murine metabolic-syndrome-specific gut microbial biobank.</title>
        <authorList>
            <person name="Liu C."/>
        </authorList>
    </citation>
    <scope>NUCLEOTIDE SEQUENCE [LARGE SCALE GENOMIC DNA]</scope>
    <source>
        <strain evidence="4 5">0.1xD8-82</strain>
    </source>
</reference>
<evidence type="ECO:0000256" key="2">
    <source>
        <dbReference type="PIRSR" id="PIRSR000390-2"/>
    </source>
</evidence>
<dbReference type="CDD" id="cd00616">
    <property type="entry name" value="AHBA_syn"/>
    <property type="match status" value="1"/>
</dbReference>